<feature type="domain" description="FAD-binding" evidence="4">
    <location>
        <begin position="255"/>
        <end position="312"/>
    </location>
</feature>
<dbReference type="RefSeq" id="WP_380135738.1">
    <property type="nucleotide sequence ID" value="NZ_JBHLUI010000003.1"/>
</dbReference>
<evidence type="ECO:0000259" key="4">
    <source>
        <dbReference type="Pfam" id="PF01494"/>
    </source>
</evidence>
<dbReference type="Gene3D" id="3.50.50.60">
    <property type="entry name" value="FAD/NAD(P)-binding domain"/>
    <property type="match status" value="1"/>
</dbReference>
<proteinExistence type="predicted"/>
<gene>
    <name evidence="5" type="ORF">ACFFVI_07490</name>
</gene>
<evidence type="ECO:0000313" key="6">
    <source>
        <dbReference type="Proteomes" id="UP001589748"/>
    </source>
</evidence>
<reference evidence="5 6" key="1">
    <citation type="submission" date="2024-09" db="EMBL/GenBank/DDBJ databases">
        <authorList>
            <person name="Sun Q."/>
            <person name="Mori K."/>
        </authorList>
    </citation>
    <scope>NUCLEOTIDE SEQUENCE [LARGE SCALE GENOMIC DNA]</scope>
    <source>
        <strain evidence="5 6">TISTR 1856</strain>
    </source>
</reference>
<dbReference type="GO" id="GO:0004497">
    <property type="term" value="F:monooxygenase activity"/>
    <property type="evidence" value="ECO:0007669"/>
    <property type="project" value="UniProtKB-KW"/>
</dbReference>
<dbReference type="Pfam" id="PF01494">
    <property type="entry name" value="FAD_binding_3"/>
    <property type="match status" value="2"/>
</dbReference>
<dbReference type="PRINTS" id="PR00420">
    <property type="entry name" value="RNGMNOXGNASE"/>
</dbReference>
<dbReference type="InterPro" id="IPR036188">
    <property type="entry name" value="FAD/NAD-bd_sf"/>
</dbReference>
<dbReference type="SUPFAM" id="SSF51905">
    <property type="entry name" value="FAD/NAD(P)-binding domain"/>
    <property type="match status" value="1"/>
</dbReference>
<dbReference type="PANTHER" id="PTHR13789:SF309">
    <property type="entry name" value="PUTATIVE (AFU_ORTHOLOGUE AFUA_6G14510)-RELATED"/>
    <property type="match status" value="1"/>
</dbReference>
<evidence type="ECO:0000256" key="2">
    <source>
        <dbReference type="ARBA" id="ARBA00023033"/>
    </source>
</evidence>
<name>A0ABV5LRV0_9ACTN</name>
<accession>A0ABV5LRV0</accession>
<comment type="caution">
    <text evidence="5">The sequence shown here is derived from an EMBL/GenBank/DDBJ whole genome shotgun (WGS) entry which is preliminary data.</text>
</comment>
<sequence length="346" mass="36132">MVDILVAGAGIGGTTVARLLARAGHRVTLLERASGGGAPGAGLVLTDTSLRTLAAAGVDVRPAARALPVLQLTGPDGRGRGGVRGRSALTRPDLAAHLTEGLDGLVDVRLGEALTGLHPEGSGVVCVSGPEGARREHRVDLVVGADGLRSTVRRTVDPTVPLRSAGQVCWRGIVHHEFGDRASELWTGRDRVGIVPLTAGRSYVFVVRPVDPGPPDLSPVPGVPGREAAAVRALQALPPAELLRHDLLELDRPVWGTGRVLLLGDAAHAMTPNTGLGAAFAIEDAVALVRSLADGLDGVTRRYRSARHRRVRTVQLVSRAAGRLAHSPHPAARRVRRSLGLQVPGR</sequence>
<evidence type="ECO:0000256" key="1">
    <source>
        <dbReference type="ARBA" id="ARBA00023002"/>
    </source>
</evidence>
<keyword evidence="6" id="KW-1185">Reference proteome</keyword>
<feature type="domain" description="FAD-binding" evidence="4">
    <location>
        <begin position="2"/>
        <end position="192"/>
    </location>
</feature>
<evidence type="ECO:0000313" key="5">
    <source>
        <dbReference type="EMBL" id="MFB9376807.1"/>
    </source>
</evidence>
<dbReference type="PANTHER" id="PTHR13789">
    <property type="entry name" value="MONOOXYGENASE"/>
    <property type="match status" value="1"/>
</dbReference>
<protein>
    <submittedName>
        <fullName evidence="5">FAD-dependent monooxygenase</fullName>
    </submittedName>
</protein>
<dbReference type="EMBL" id="JBHMDM010000004">
    <property type="protein sequence ID" value="MFB9376807.1"/>
    <property type="molecule type" value="Genomic_DNA"/>
</dbReference>
<feature type="region of interest" description="Disordered" evidence="3">
    <location>
        <begin position="325"/>
        <end position="346"/>
    </location>
</feature>
<keyword evidence="2 5" id="KW-0503">Monooxygenase</keyword>
<dbReference type="Proteomes" id="UP001589748">
    <property type="component" value="Unassembled WGS sequence"/>
</dbReference>
<keyword evidence="1" id="KW-0560">Oxidoreductase</keyword>
<dbReference type="InterPro" id="IPR002938">
    <property type="entry name" value="FAD-bd"/>
</dbReference>
<dbReference type="InterPro" id="IPR050493">
    <property type="entry name" value="FAD-dep_Monooxygenase_BioMet"/>
</dbReference>
<organism evidence="5 6">
    <name type="scientific">Kineococcus gynurae</name>
    <dbReference type="NCBI Taxonomy" id="452979"/>
    <lineage>
        <taxon>Bacteria</taxon>
        <taxon>Bacillati</taxon>
        <taxon>Actinomycetota</taxon>
        <taxon>Actinomycetes</taxon>
        <taxon>Kineosporiales</taxon>
        <taxon>Kineosporiaceae</taxon>
        <taxon>Kineococcus</taxon>
    </lineage>
</organism>
<evidence type="ECO:0000256" key="3">
    <source>
        <dbReference type="SAM" id="MobiDB-lite"/>
    </source>
</evidence>